<gene>
    <name evidence="2" type="ORF">PLXY2_LOCUS16276</name>
</gene>
<dbReference type="AlphaFoldDB" id="A0A8S4GA85"/>
<dbReference type="InterPro" id="IPR008042">
    <property type="entry name" value="Retrotrans_Pao"/>
</dbReference>
<evidence type="ECO:0000313" key="2">
    <source>
        <dbReference type="EMBL" id="CAG9138023.1"/>
    </source>
</evidence>
<evidence type="ECO:0000256" key="1">
    <source>
        <dbReference type="SAM" id="MobiDB-lite"/>
    </source>
</evidence>
<dbReference type="InterPro" id="IPR043502">
    <property type="entry name" value="DNA/RNA_pol_sf"/>
</dbReference>
<organism evidence="2 3">
    <name type="scientific">Plutella xylostella</name>
    <name type="common">Diamondback moth</name>
    <name type="synonym">Plutella maculipennis</name>
    <dbReference type="NCBI Taxonomy" id="51655"/>
    <lineage>
        <taxon>Eukaryota</taxon>
        <taxon>Metazoa</taxon>
        <taxon>Ecdysozoa</taxon>
        <taxon>Arthropoda</taxon>
        <taxon>Hexapoda</taxon>
        <taxon>Insecta</taxon>
        <taxon>Pterygota</taxon>
        <taxon>Neoptera</taxon>
        <taxon>Endopterygota</taxon>
        <taxon>Lepidoptera</taxon>
        <taxon>Glossata</taxon>
        <taxon>Ditrysia</taxon>
        <taxon>Yponomeutoidea</taxon>
        <taxon>Plutellidae</taxon>
        <taxon>Plutella</taxon>
    </lineage>
</organism>
<dbReference type="PANTHER" id="PTHR47331:SF4">
    <property type="entry name" value="PEPTIDASE S1 DOMAIN-CONTAINING PROTEIN"/>
    <property type="match status" value="1"/>
</dbReference>
<name>A0A8S4GA85_PLUXY</name>
<evidence type="ECO:0000313" key="3">
    <source>
        <dbReference type="Proteomes" id="UP000653454"/>
    </source>
</evidence>
<feature type="region of interest" description="Disordered" evidence="1">
    <location>
        <begin position="583"/>
        <end position="664"/>
    </location>
</feature>
<dbReference type="Proteomes" id="UP000653454">
    <property type="component" value="Unassembled WGS sequence"/>
</dbReference>
<dbReference type="Pfam" id="PF05380">
    <property type="entry name" value="Peptidase_A17"/>
    <property type="match status" value="1"/>
</dbReference>
<keyword evidence="3" id="KW-1185">Reference proteome</keyword>
<accession>A0A8S4GA85</accession>
<dbReference type="InterPro" id="IPR036397">
    <property type="entry name" value="RNaseH_sf"/>
</dbReference>
<dbReference type="EMBL" id="CAJHNJ030000480">
    <property type="protein sequence ID" value="CAG9138023.1"/>
    <property type="molecule type" value="Genomic_DNA"/>
</dbReference>
<dbReference type="GO" id="GO:0071897">
    <property type="term" value="P:DNA biosynthetic process"/>
    <property type="evidence" value="ECO:0007669"/>
    <property type="project" value="UniProtKB-ARBA"/>
</dbReference>
<dbReference type="SUPFAM" id="SSF56672">
    <property type="entry name" value="DNA/RNA polymerases"/>
    <property type="match status" value="1"/>
</dbReference>
<dbReference type="GO" id="GO:0003676">
    <property type="term" value="F:nucleic acid binding"/>
    <property type="evidence" value="ECO:0007669"/>
    <property type="project" value="InterPro"/>
</dbReference>
<sequence length="664" mass="74627">MFRQTVIDESDRKYQLILWRESPDQPLLTYELCTNTYGLRCSPYIANRTILELAEQERESLPRAAAVLRTDVYVDDIITGTDSESDALSLQQELITLMKSGGYELRKWISNSSAILQSLPGDHKQLPLLFENSENPHTVAVLGVLYDPVRDVFSYKLNLGASSSDTKRSILSVVARIFDPKGWICPVVYWVKCLLQRFWLNKLDWNDPLPSDLLREWQAFREDLVNLKRLAIPRCTMTKPASSYSLHGFCDASELGFAAVVYLRSSNQDGSVSVHLLMAKSKVAPLRTRPTIPKLELCGAVLLVKLLNHVSLCLQRSVEFEEIVGWTDSMISLAWINTSPHTLQVYEANRVSQIQNSAISITWRHVPGNLNPADVASRGSTASTLLSHPLWWEPAWLTQHESAWPSREVERPSELPACPSWGGLFEAAVKSAKTHLKRCIGETKLTFEELSTVFCKIEAVLNSRPLCPISSSPHDLEVLTPGHFLIGHPLDALPEYPLQDVSPPGFCLCNSTFSSGVRRLMPLKINRNPKEIPQYPLNEHTTANLDCRTGPGQELRTARGSLTALVTNDTFWNREKQPWVKDGEYEARNLVPTRPAPRGREEKNNHTPLSNSRRSDREWLASLPVPKKTVTGDASSSSQNYSVASQHDHCSEHHVTTDHCPMTI</sequence>
<reference evidence="2" key="1">
    <citation type="submission" date="2020-11" db="EMBL/GenBank/DDBJ databases">
        <authorList>
            <person name="Whiteford S."/>
        </authorList>
    </citation>
    <scope>NUCLEOTIDE SEQUENCE</scope>
</reference>
<feature type="compositionally biased region" description="Low complexity" evidence="1">
    <location>
        <begin position="634"/>
        <end position="645"/>
    </location>
</feature>
<dbReference type="Gene3D" id="3.30.420.10">
    <property type="entry name" value="Ribonuclease H-like superfamily/Ribonuclease H"/>
    <property type="match status" value="1"/>
</dbReference>
<proteinExistence type="predicted"/>
<comment type="caution">
    <text evidence="2">The sequence shown here is derived from an EMBL/GenBank/DDBJ whole genome shotgun (WGS) entry which is preliminary data.</text>
</comment>
<feature type="compositionally biased region" description="Basic and acidic residues" evidence="1">
    <location>
        <begin position="646"/>
        <end position="657"/>
    </location>
</feature>
<protein>
    <submittedName>
        <fullName evidence="2">(diamondback moth) hypothetical protein</fullName>
    </submittedName>
</protein>
<dbReference type="PANTHER" id="PTHR47331">
    <property type="entry name" value="PHD-TYPE DOMAIN-CONTAINING PROTEIN"/>
    <property type="match status" value="1"/>
</dbReference>